<sequence length="201" mass="22020">MKHYFLFVLFGALASPIGVLGARPVTMSASAYHCLIGDSLKQPNTTTKRDPRSATVRSLLLPGLGQLYNRQPWKLGLIYGGAGAAFYFFQTNQHLYDKYLAGYRAAYLSTTTGTKTAVVDGYVLSVQQLKRASDQYRQQRDLTLILTVVGWALNAVEANVAAHLMSFDLSDDLSLRVAPSLLPTGVTGFAPGIRLTMNTRR</sequence>
<gene>
    <name evidence="3" type="ORF">HH216_01480</name>
</gene>
<dbReference type="Pfam" id="PF18935">
    <property type="entry name" value="DUF5683"/>
    <property type="match status" value="1"/>
</dbReference>
<reference evidence="3 4" key="1">
    <citation type="submission" date="2020-04" db="EMBL/GenBank/DDBJ databases">
        <title>Genome sequencing of novel species.</title>
        <authorList>
            <person name="Heo J."/>
            <person name="Kim S.-J."/>
            <person name="Kim J.-S."/>
            <person name="Hong S.-B."/>
            <person name="Kwon S.-W."/>
        </authorList>
    </citation>
    <scope>NUCLEOTIDE SEQUENCE [LARGE SCALE GENOMIC DNA]</scope>
    <source>
        <strain evidence="3 4">CJU-R4</strain>
    </source>
</reference>
<proteinExistence type="predicted"/>
<evidence type="ECO:0000313" key="3">
    <source>
        <dbReference type="EMBL" id="QJD77237.1"/>
    </source>
</evidence>
<organism evidence="3 4">
    <name type="scientific">Spirosoma rhododendri</name>
    <dbReference type="NCBI Taxonomy" id="2728024"/>
    <lineage>
        <taxon>Bacteria</taxon>
        <taxon>Pseudomonadati</taxon>
        <taxon>Bacteroidota</taxon>
        <taxon>Cytophagia</taxon>
        <taxon>Cytophagales</taxon>
        <taxon>Cytophagaceae</taxon>
        <taxon>Spirosoma</taxon>
    </lineage>
</organism>
<keyword evidence="4" id="KW-1185">Reference proteome</keyword>
<evidence type="ECO:0000313" key="4">
    <source>
        <dbReference type="Proteomes" id="UP000501128"/>
    </source>
</evidence>
<evidence type="ECO:0000256" key="1">
    <source>
        <dbReference type="SAM" id="SignalP"/>
    </source>
</evidence>
<dbReference type="Proteomes" id="UP000501128">
    <property type="component" value="Chromosome"/>
</dbReference>
<keyword evidence="1" id="KW-0732">Signal</keyword>
<accession>A0A7L5DME2</accession>
<protein>
    <recommendedName>
        <fullName evidence="2">DUF5683 domain-containing protein</fullName>
    </recommendedName>
</protein>
<feature type="chain" id="PRO_5029573708" description="DUF5683 domain-containing protein" evidence="1">
    <location>
        <begin position="22"/>
        <end position="201"/>
    </location>
</feature>
<name>A0A7L5DME2_9BACT</name>
<feature type="domain" description="DUF5683" evidence="2">
    <location>
        <begin position="48"/>
        <end position="198"/>
    </location>
</feature>
<dbReference type="AlphaFoldDB" id="A0A7L5DME2"/>
<dbReference type="KEGG" id="srho:HH216_01480"/>
<evidence type="ECO:0000259" key="2">
    <source>
        <dbReference type="Pfam" id="PF18935"/>
    </source>
</evidence>
<dbReference type="RefSeq" id="WP_169549180.1">
    <property type="nucleotide sequence ID" value="NZ_CP051677.1"/>
</dbReference>
<feature type="signal peptide" evidence="1">
    <location>
        <begin position="1"/>
        <end position="21"/>
    </location>
</feature>
<dbReference type="EMBL" id="CP051677">
    <property type="protein sequence ID" value="QJD77237.1"/>
    <property type="molecule type" value="Genomic_DNA"/>
</dbReference>
<dbReference type="InterPro" id="IPR043738">
    <property type="entry name" value="DUF5683"/>
</dbReference>